<dbReference type="Gene3D" id="3.20.20.140">
    <property type="entry name" value="Metal-dependent hydrolases"/>
    <property type="match status" value="1"/>
</dbReference>
<organism evidence="11 12">
    <name type="scientific">Nesidiocoris tenuis</name>
    <dbReference type="NCBI Taxonomy" id="355587"/>
    <lineage>
        <taxon>Eukaryota</taxon>
        <taxon>Metazoa</taxon>
        <taxon>Ecdysozoa</taxon>
        <taxon>Arthropoda</taxon>
        <taxon>Hexapoda</taxon>
        <taxon>Insecta</taxon>
        <taxon>Pterygota</taxon>
        <taxon>Neoptera</taxon>
        <taxon>Paraneoptera</taxon>
        <taxon>Hemiptera</taxon>
        <taxon>Heteroptera</taxon>
        <taxon>Panheteroptera</taxon>
        <taxon>Cimicomorpha</taxon>
        <taxon>Miridae</taxon>
        <taxon>Dicyphina</taxon>
        <taxon>Nesidiocoris</taxon>
    </lineage>
</organism>
<evidence type="ECO:0000313" key="12">
    <source>
        <dbReference type="Proteomes" id="UP000479000"/>
    </source>
</evidence>
<evidence type="ECO:0000256" key="6">
    <source>
        <dbReference type="ARBA" id="ARBA00023277"/>
    </source>
</evidence>
<dbReference type="InterPro" id="IPR003764">
    <property type="entry name" value="GlcNAc_6-P_deAcase"/>
</dbReference>
<gene>
    <name evidence="11" type="ORF">NTEN_LOCUS20877</name>
</gene>
<dbReference type="FunFam" id="3.20.20.140:FF:000023">
    <property type="entry name" value="N-acetylglucosamine-6-phosphate deacetylase"/>
    <property type="match status" value="1"/>
</dbReference>
<feature type="active site" description="Proton donor/acceptor" evidence="9">
    <location>
        <position position="298"/>
    </location>
</feature>
<accession>A0A6H5HJ01</accession>
<dbReference type="Gene3D" id="2.30.40.10">
    <property type="entry name" value="Urease, subunit C, domain 1"/>
    <property type="match status" value="1"/>
</dbReference>
<evidence type="ECO:0000256" key="7">
    <source>
        <dbReference type="ARBA" id="ARBA00047647"/>
    </source>
</evidence>
<feature type="binding site" evidence="10">
    <location>
        <position position="219"/>
    </location>
    <ligand>
        <name>Zn(2+)</name>
        <dbReference type="ChEBI" id="CHEBI:29105"/>
    </ligand>
</feature>
<feature type="binding site" evidence="10">
    <location>
        <position position="151"/>
    </location>
    <ligand>
        <name>Zn(2+)</name>
        <dbReference type="ChEBI" id="CHEBI:29105"/>
    </ligand>
</feature>
<keyword evidence="12" id="KW-1185">Reference proteome</keyword>
<dbReference type="GO" id="GO:0106279">
    <property type="term" value="P:negative regulation of UDP-N-acetylglucosamine biosynthetic process"/>
    <property type="evidence" value="ECO:0007669"/>
    <property type="project" value="UniProtKB-ARBA"/>
</dbReference>
<dbReference type="AlphaFoldDB" id="A0A6H5HJ01"/>
<evidence type="ECO:0000256" key="5">
    <source>
        <dbReference type="ARBA" id="ARBA00022801"/>
    </source>
</evidence>
<dbReference type="GO" id="GO:0019262">
    <property type="term" value="P:N-acetylneuraminate catabolic process"/>
    <property type="evidence" value="ECO:0007669"/>
    <property type="project" value="UniProtKB-ARBA"/>
</dbReference>
<dbReference type="GO" id="GO:0046872">
    <property type="term" value="F:metal ion binding"/>
    <property type="evidence" value="ECO:0007669"/>
    <property type="project" value="UniProtKB-KW"/>
</dbReference>
<name>A0A6H5HJ01_9HEMI</name>
<dbReference type="SUPFAM" id="SSF51338">
    <property type="entry name" value="Composite domain of metallo-dependent hydrolases"/>
    <property type="match status" value="1"/>
</dbReference>
<evidence type="ECO:0000256" key="9">
    <source>
        <dbReference type="PIRSR" id="PIRSR038994-1"/>
    </source>
</evidence>
<evidence type="ECO:0000256" key="2">
    <source>
        <dbReference type="ARBA" id="ARBA00011899"/>
    </source>
</evidence>
<evidence type="ECO:0000256" key="3">
    <source>
        <dbReference type="ARBA" id="ARBA00018029"/>
    </source>
</evidence>
<dbReference type="EC" id="3.5.1.25" evidence="2 8"/>
<evidence type="ECO:0000256" key="1">
    <source>
        <dbReference type="ARBA" id="ARBA00010716"/>
    </source>
</evidence>
<dbReference type="PANTHER" id="PTHR11113">
    <property type="entry name" value="N-ACETYLGLUCOSAMINE-6-PHOSPHATE DEACETYLASE"/>
    <property type="match status" value="1"/>
</dbReference>
<dbReference type="PANTHER" id="PTHR11113:SF14">
    <property type="entry name" value="N-ACETYLGLUCOSAMINE-6-PHOSPHATE DEACETYLASE"/>
    <property type="match status" value="1"/>
</dbReference>
<dbReference type="Pfam" id="PF01979">
    <property type="entry name" value="Amidohydro_1"/>
    <property type="match status" value="1"/>
</dbReference>
<evidence type="ECO:0000256" key="4">
    <source>
        <dbReference type="ARBA" id="ARBA00022723"/>
    </source>
</evidence>
<proteinExistence type="inferred from homology"/>
<dbReference type="GO" id="GO:0008448">
    <property type="term" value="F:N-acetylglucosamine-6-phosphate deacetylase activity"/>
    <property type="evidence" value="ECO:0007669"/>
    <property type="project" value="UniProtKB-UniRule"/>
</dbReference>
<dbReference type="EMBL" id="CADCXU010030594">
    <property type="protein sequence ID" value="CAB0016742.1"/>
    <property type="molecule type" value="Genomic_DNA"/>
</dbReference>
<evidence type="ECO:0000256" key="10">
    <source>
        <dbReference type="PIRSR" id="PIRSR038994-3"/>
    </source>
</evidence>
<evidence type="ECO:0000256" key="8">
    <source>
        <dbReference type="PIRNR" id="PIRNR038994"/>
    </source>
</evidence>
<sequence length="409" mass="44015">MTPNPSLHLGWEDVDPSKVYKFDNCQVLRGQELKPDSVYVRGGKIVDPQKLWWTEKKSHDFEIDLGGKILSPGLIELQINGGWGVDFSSDLTISDGKPLKKVAFNLLSHGVTSFCPTIVSSSAETYAKILKNVTKFDGGPEGASCLGAHLEGPFINPTKKGAHNSDFIVQLDRGIESIAEMYGSVLDNVAIVTLAPEMKSALDVIDILHKRGIVVSIGHSNANYEVVTEAVAKGARMVTHLYNSMGSFHHRDPGIIGALGIQRGNLSFGIVGDGHHSHDAALRIVHRCQPQGVVLVTDATAALGLSDGIHHLGSKEIEVMGTKAVLANTNTLSGSVTPILCCIRNYMKATGCSLGEALSTATEHPARVMGIDRMKGRIIPGADADFVVLDKSLRIVSTWIRGRMVYHAE</sequence>
<dbReference type="InterPro" id="IPR032466">
    <property type="entry name" value="Metal_Hydrolase"/>
</dbReference>
<protein>
    <recommendedName>
        <fullName evidence="3 8">N-acetylglucosamine-6-phosphate deacetylase</fullName>
        <ecNumber evidence="2 8">3.5.1.25</ecNumber>
    </recommendedName>
</protein>
<dbReference type="OrthoDB" id="10264777at2759"/>
<keyword evidence="4 10" id="KW-0479">Metal-binding</keyword>
<dbReference type="InterPro" id="IPR006680">
    <property type="entry name" value="Amidohydro-rel"/>
</dbReference>
<feature type="binding site" evidence="10">
    <location>
        <position position="240"/>
    </location>
    <ligand>
        <name>Zn(2+)</name>
        <dbReference type="ChEBI" id="CHEBI:29105"/>
    </ligand>
</feature>
<comment type="cofactor">
    <cofactor evidence="10">
        <name>a divalent metal cation</name>
        <dbReference type="ChEBI" id="CHEBI:60240"/>
    </cofactor>
    <text evidence="10">Binds 1 divalent metal cation per subunit.</text>
</comment>
<comment type="catalytic activity">
    <reaction evidence="7 8">
        <text>N-acetyl-D-glucosamine 6-phosphate + H2O = D-glucosamine 6-phosphate + acetate</text>
        <dbReference type="Rhea" id="RHEA:22936"/>
        <dbReference type="ChEBI" id="CHEBI:15377"/>
        <dbReference type="ChEBI" id="CHEBI:30089"/>
        <dbReference type="ChEBI" id="CHEBI:57513"/>
        <dbReference type="ChEBI" id="CHEBI:58725"/>
        <dbReference type="EC" id="3.5.1.25"/>
    </reaction>
</comment>
<comment type="similarity">
    <text evidence="1 8">Belongs to the metallo-dependent hydrolases superfamily. NagA family.</text>
</comment>
<dbReference type="PIRSF" id="PIRSF038994">
    <property type="entry name" value="NagA"/>
    <property type="match status" value="1"/>
</dbReference>
<keyword evidence="5 8" id="KW-0378">Hydrolase</keyword>
<dbReference type="CDD" id="cd00854">
    <property type="entry name" value="NagA"/>
    <property type="match status" value="1"/>
</dbReference>
<dbReference type="Proteomes" id="UP000479000">
    <property type="component" value="Unassembled WGS sequence"/>
</dbReference>
<dbReference type="InterPro" id="IPR011059">
    <property type="entry name" value="Metal-dep_hydrolase_composite"/>
</dbReference>
<dbReference type="GO" id="GO:0006046">
    <property type="term" value="P:N-acetylglucosamine catabolic process"/>
    <property type="evidence" value="ECO:0007669"/>
    <property type="project" value="TreeGrafter"/>
</dbReference>
<dbReference type="SUPFAM" id="SSF51556">
    <property type="entry name" value="Metallo-dependent hydrolases"/>
    <property type="match status" value="1"/>
</dbReference>
<keyword evidence="6 8" id="KW-0119">Carbohydrate metabolism</keyword>
<dbReference type="NCBIfam" id="TIGR00221">
    <property type="entry name" value="nagA"/>
    <property type="match status" value="1"/>
</dbReference>
<reference evidence="11 12" key="1">
    <citation type="submission" date="2020-02" db="EMBL/GenBank/DDBJ databases">
        <authorList>
            <person name="Ferguson B K."/>
        </authorList>
    </citation>
    <scope>NUCLEOTIDE SEQUENCE [LARGE SCALE GENOMIC DNA]</scope>
</reference>
<evidence type="ECO:0000313" key="11">
    <source>
        <dbReference type="EMBL" id="CAB0016742.1"/>
    </source>
</evidence>